<evidence type="ECO:0000256" key="6">
    <source>
        <dbReference type="ARBA" id="ARBA00023054"/>
    </source>
</evidence>
<dbReference type="AlphaFoldDB" id="A0ABC9B1Z6"/>
<evidence type="ECO:0000256" key="3">
    <source>
        <dbReference type="ARBA" id="ARBA00022737"/>
    </source>
</evidence>
<dbReference type="Gene3D" id="1.10.10.10">
    <property type="entry name" value="Winged helix-like DNA-binding domain superfamily/Winged helix DNA-binding domain"/>
    <property type="match status" value="1"/>
</dbReference>
<keyword evidence="2" id="KW-0433">Leucine-rich repeat</keyword>
<dbReference type="InterPro" id="IPR002182">
    <property type="entry name" value="NB-ARC"/>
</dbReference>
<dbReference type="InterPro" id="IPR027417">
    <property type="entry name" value="P-loop_NTPase"/>
</dbReference>
<comment type="similarity">
    <text evidence="1">Belongs to the disease resistance NB-LRR family.</text>
</comment>
<evidence type="ECO:0000256" key="4">
    <source>
        <dbReference type="ARBA" id="ARBA00022741"/>
    </source>
</evidence>
<dbReference type="InterPro" id="IPR036388">
    <property type="entry name" value="WH-like_DNA-bd_sf"/>
</dbReference>
<dbReference type="GO" id="GO:0002758">
    <property type="term" value="P:innate immune response-activating signaling pathway"/>
    <property type="evidence" value="ECO:0007669"/>
    <property type="project" value="UniProtKB-ARBA"/>
</dbReference>
<dbReference type="GO" id="GO:0000166">
    <property type="term" value="F:nucleotide binding"/>
    <property type="evidence" value="ECO:0007669"/>
    <property type="project" value="UniProtKB-KW"/>
</dbReference>
<dbReference type="InterPro" id="IPR058922">
    <property type="entry name" value="WHD_DRP"/>
</dbReference>
<dbReference type="Gene3D" id="3.80.10.10">
    <property type="entry name" value="Ribonuclease Inhibitor"/>
    <property type="match status" value="2"/>
</dbReference>
<dbReference type="InterPro" id="IPR038005">
    <property type="entry name" value="RX-like_CC"/>
</dbReference>
<dbReference type="PANTHER" id="PTHR23155:SF931">
    <property type="entry name" value="OS01G0547000 PROTEIN"/>
    <property type="match status" value="1"/>
</dbReference>
<keyword evidence="4" id="KW-0547">Nucleotide-binding</keyword>
<evidence type="ECO:0000256" key="1">
    <source>
        <dbReference type="ARBA" id="ARBA00008894"/>
    </source>
</evidence>
<protein>
    <submittedName>
        <fullName evidence="11">Uncharacterized protein</fullName>
    </submittedName>
</protein>
<gene>
    <name evidence="11" type="ORF">URODEC1_LOCUS59562</name>
</gene>
<dbReference type="PRINTS" id="PR00364">
    <property type="entry name" value="DISEASERSIST"/>
</dbReference>
<dbReference type="SUPFAM" id="SSF52058">
    <property type="entry name" value="L domain-like"/>
    <property type="match status" value="1"/>
</dbReference>
<keyword evidence="12" id="KW-1185">Reference proteome</keyword>
<dbReference type="InterPro" id="IPR032675">
    <property type="entry name" value="LRR_dom_sf"/>
</dbReference>
<dbReference type="SUPFAM" id="SSF52540">
    <property type="entry name" value="P-loop containing nucleoside triphosphate hydrolases"/>
    <property type="match status" value="1"/>
</dbReference>
<dbReference type="GO" id="GO:0009626">
    <property type="term" value="P:plant-type hypersensitive response"/>
    <property type="evidence" value="ECO:0007669"/>
    <property type="project" value="UniProtKB-ARBA"/>
</dbReference>
<feature type="domain" description="Disease resistance R13L4/SHOC-2-like LRR" evidence="10">
    <location>
        <begin position="548"/>
        <end position="876"/>
    </location>
</feature>
<evidence type="ECO:0000256" key="2">
    <source>
        <dbReference type="ARBA" id="ARBA00022614"/>
    </source>
</evidence>
<dbReference type="InterPro" id="IPR041118">
    <property type="entry name" value="Rx_N"/>
</dbReference>
<evidence type="ECO:0000259" key="9">
    <source>
        <dbReference type="Pfam" id="PF23559"/>
    </source>
</evidence>
<evidence type="ECO:0000313" key="11">
    <source>
        <dbReference type="EMBL" id="CAL4989078.1"/>
    </source>
</evidence>
<feature type="domain" description="Disease resistance protein winged helix" evidence="9">
    <location>
        <begin position="433"/>
        <end position="503"/>
    </location>
</feature>
<evidence type="ECO:0000313" key="12">
    <source>
        <dbReference type="Proteomes" id="UP001497457"/>
    </source>
</evidence>
<dbReference type="InterPro" id="IPR044974">
    <property type="entry name" value="Disease_R_plants"/>
</dbReference>
<keyword evidence="3" id="KW-0677">Repeat</keyword>
<dbReference type="Gene3D" id="1.20.5.4130">
    <property type="match status" value="1"/>
</dbReference>
<dbReference type="PANTHER" id="PTHR23155">
    <property type="entry name" value="DISEASE RESISTANCE PROTEIN RP"/>
    <property type="match status" value="1"/>
</dbReference>
<accession>A0ABC9B1Z6</accession>
<dbReference type="Pfam" id="PF23598">
    <property type="entry name" value="LRR_14"/>
    <property type="match status" value="1"/>
</dbReference>
<keyword evidence="5" id="KW-0611">Plant defense</keyword>
<dbReference type="Proteomes" id="UP001497457">
    <property type="component" value="Chromosome 23rd"/>
</dbReference>
<evidence type="ECO:0000256" key="5">
    <source>
        <dbReference type="ARBA" id="ARBA00022821"/>
    </source>
</evidence>
<keyword evidence="6" id="KW-0175">Coiled coil</keyword>
<sequence length="924" mass="105297">MAEAVVGLLIGKLGEALAKEAVAYGASLLCKEASALKGLFGEIRKAEAELKSMNAYLRDSEKFKDTDETTGIFVNKIRELSFRIEDVVDEFMYKLEDDKHGGFAAKTKKRMKHVKVWRRLALQLREINAELEYTIQRRDRYVIPGRQGHTKNNGDHHATSTNQTLCSTREEDLVGVEGNAAKLKGWLVNDLEQRNTKITTVWGMGGVGKTTLVDHVYKIVKVQFDAAAWITVSKSYRVVDLLKKIAREFGTSISSSNMDMRRVVDVIRNHIKGKSVLLVLDDVWEEGLWINNIMPIFPTNCTSRFVLTSRLYEIASLATRKCAIKLEPLQVRQSMLLFCKLAFWNNDSKKCPSELRDLATKFLQKCEGLPIAIACIGRLLSCKPPTHSEWRNVYDKLELQHIKNVIPGVDTILKISLEDLPYELKNCFLHCAIFPEDYILKRRRLIRHWITAGFIKEKENKTLEGVAQGFLNELVNRSLLQVVMKNEIGRVKCCRMHDVIRHIAVDKAEKECFGKVYDGCGTVLLHPTRRLSIQSTNVAPLNQSGGTHLRAIHAFTSSIDIDLLRPTLASSLLLSILDLQGTEIKMLPNEIFSLFNLRFLGLRYTRIEILPEAIGKLQNLEVLDAAATSLLCLPKDVEKLRKLRYLYAFTMRLENSRRDFCGVKVPRGIRHLTGLHALQRVTASLETLREVAALTELRTFAVTDVTSEHSLNLFRAIMNMNHLAHLSVDTLGDNEVLPIEALNLPETLYKLELTGQLQKTQMPQVFSSWSHLKNLNILSLWSSKLNEDSFSSLVTLRSLCFLGLYNEAYNGKIMCFSAQSFPRLRGIKIHGASQLSQVKIEKGALESLVELRFSRCRELKHLPHGIECITNLEELYLVDTAEELIEKLRKKTDSYKCNEEHMKIRHIRKVVVRLTEKNIWERIH</sequence>
<evidence type="ECO:0000259" key="7">
    <source>
        <dbReference type="Pfam" id="PF00931"/>
    </source>
</evidence>
<name>A0ABC9B1Z6_9POAL</name>
<dbReference type="Gene3D" id="1.10.8.430">
    <property type="entry name" value="Helical domain of apoptotic protease-activating factors"/>
    <property type="match status" value="1"/>
</dbReference>
<dbReference type="GO" id="GO:0042742">
    <property type="term" value="P:defense response to bacterium"/>
    <property type="evidence" value="ECO:0007669"/>
    <property type="project" value="UniProtKB-ARBA"/>
</dbReference>
<organism evidence="11 12">
    <name type="scientific">Urochloa decumbens</name>
    <dbReference type="NCBI Taxonomy" id="240449"/>
    <lineage>
        <taxon>Eukaryota</taxon>
        <taxon>Viridiplantae</taxon>
        <taxon>Streptophyta</taxon>
        <taxon>Embryophyta</taxon>
        <taxon>Tracheophyta</taxon>
        <taxon>Spermatophyta</taxon>
        <taxon>Magnoliopsida</taxon>
        <taxon>Liliopsida</taxon>
        <taxon>Poales</taxon>
        <taxon>Poaceae</taxon>
        <taxon>PACMAD clade</taxon>
        <taxon>Panicoideae</taxon>
        <taxon>Panicodae</taxon>
        <taxon>Paniceae</taxon>
        <taxon>Melinidinae</taxon>
        <taxon>Urochloa</taxon>
    </lineage>
</organism>
<evidence type="ECO:0000259" key="10">
    <source>
        <dbReference type="Pfam" id="PF23598"/>
    </source>
</evidence>
<feature type="domain" description="NB-ARC" evidence="7">
    <location>
        <begin position="181"/>
        <end position="347"/>
    </location>
</feature>
<dbReference type="Gene3D" id="3.40.50.300">
    <property type="entry name" value="P-loop containing nucleotide triphosphate hydrolases"/>
    <property type="match status" value="1"/>
</dbReference>
<dbReference type="EMBL" id="OZ075133">
    <property type="protein sequence ID" value="CAL4989078.1"/>
    <property type="molecule type" value="Genomic_DNA"/>
</dbReference>
<dbReference type="Pfam" id="PF00931">
    <property type="entry name" value="NB-ARC"/>
    <property type="match status" value="1"/>
</dbReference>
<dbReference type="FunFam" id="1.10.10.10:FF:000322">
    <property type="entry name" value="Probable disease resistance protein At1g63360"/>
    <property type="match status" value="1"/>
</dbReference>
<proteinExistence type="inferred from homology"/>
<feature type="domain" description="Disease resistance N-terminal" evidence="8">
    <location>
        <begin position="5"/>
        <end position="106"/>
    </location>
</feature>
<dbReference type="InterPro" id="IPR055414">
    <property type="entry name" value="LRR_R13L4/SHOC2-like"/>
</dbReference>
<dbReference type="Pfam" id="PF18052">
    <property type="entry name" value="Rx_N"/>
    <property type="match status" value="1"/>
</dbReference>
<dbReference type="InterPro" id="IPR042197">
    <property type="entry name" value="Apaf_helical"/>
</dbReference>
<dbReference type="CDD" id="cd14798">
    <property type="entry name" value="RX-CC_like"/>
    <property type="match status" value="1"/>
</dbReference>
<dbReference type="Pfam" id="PF23559">
    <property type="entry name" value="WHD_DRP"/>
    <property type="match status" value="1"/>
</dbReference>
<reference evidence="12" key="1">
    <citation type="submission" date="2024-06" db="EMBL/GenBank/DDBJ databases">
        <authorList>
            <person name="Ryan C."/>
        </authorList>
    </citation>
    <scope>NUCLEOTIDE SEQUENCE [LARGE SCALE GENOMIC DNA]</scope>
</reference>
<evidence type="ECO:0000259" key="8">
    <source>
        <dbReference type="Pfam" id="PF18052"/>
    </source>
</evidence>
<reference evidence="11 12" key="2">
    <citation type="submission" date="2024-10" db="EMBL/GenBank/DDBJ databases">
        <authorList>
            <person name="Ryan C."/>
        </authorList>
    </citation>
    <scope>NUCLEOTIDE SEQUENCE [LARGE SCALE GENOMIC DNA]</scope>
</reference>